<dbReference type="PANTHER" id="PTHR10015:SF206">
    <property type="entry name" value="HSF-TYPE DNA-BINDING DOMAIN-CONTAINING PROTEIN"/>
    <property type="match status" value="1"/>
</dbReference>
<dbReference type="SUPFAM" id="SSF46785">
    <property type="entry name" value="Winged helix' DNA-binding domain"/>
    <property type="match status" value="1"/>
</dbReference>
<evidence type="ECO:0000256" key="4">
    <source>
        <dbReference type="RuleBase" id="RU004020"/>
    </source>
</evidence>
<dbReference type="InterPro" id="IPR036390">
    <property type="entry name" value="WH_DNA-bd_sf"/>
</dbReference>
<feature type="domain" description="HSF-type DNA-binding" evidence="6">
    <location>
        <begin position="159"/>
        <end position="266"/>
    </location>
</feature>
<dbReference type="Gene3D" id="1.10.10.10">
    <property type="entry name" value="Winged helix-like DNA-binding domain superfamily/Winged helix DNA-binding domain"/>
    <property type="match status" value="1"/>
</dbReference>
<feature type="region of interest" description="Disordered" evidence="5">
    <location>
        <begin position="332"/>
        <end position="392"/>
    </location>
</feature>
<proteinExistence type="inferred from homology"/>
<evidence type="ECO:0000259" key="6">
    <source>
        <dbReference type="SMART" id="SM00415"/>
    </source>
</evidence>
<reference evidence="7 8" key="1">
    <citation type="submission" date="2020-11" db="EMBL/GenBank/DDBJ databases">
        <title>Kefir isolates.</title>
        <authorList>
            <person name="Marcisauskas S."/>
            <person name="Kim Y."/>
            <person name="Blasche S."/>
        </authorList>
    </citation>
    <scope>NUCLEOTIDE SEQUENCE [LARGE SCALE GENOMIC DNA]</scope>
    <source>
        <strain evidence="7 8">KR</strain>
    </source>
</reference>
<comment type="similarity">
    <text evidence="4">Belongs to the HSF family.</text>
</comment>
<dbReference type="Pfam" id="PF00447">
    <property type="entry name" value="HSF_DNA-bind"/>
    <property type="match status" value="1"/>
</dbReference>
<feature type="region of interest" description="Disordered" evidence="5">
    <location>
        <begin position="1"/>
        <end position="32"/>
    </location>
</feature>
<protein>
    <recommendedName>
        <fullName evidence="6">HSF-type DNA-binding domain-containing protein</fullName>
    </recommendedName>
</protein>
<dbReference type="InterPro" id="IPR000232">
    <property type="entry name" value="HSF_DNA-bd"/>
</dbReference>
<evidence type="ECO:0000256" key="1">
    <source>
        <dbReference type="ARBA" id="ARBA00004123"/>
    </source>
</evidence>
<sequence>MTGAALEQASISPSDVYHDSSADDRRHSPFRQGASAWNDLTLQPEHLPTLSGAVESSRWVAHLQPSSSARPFDHRIAPSPLEPPGPSNLSLSPLATLGLPAHTASMPSPEGLTVGQYLTSFPTVLDSPEQPSLRPLRRASGGEFETESVVDGPIGLTPRVKPFIAKLAHLLARPETYQDCIVWDAAGEAFILNASKRLTGEVFPRLFGHGTLASFTRQLNVYGFRRLSSSELASRIDVADQTGYSGWQHDLFKRGDKSSLHLLNPRPSRARQMKKAQKHDKIARESEARERKARATAAAAVESMTRSAPLDFAAPATWWGELRPYEISPHGRRESIETVSSTVSAGYDSSSSATTATTTASPTTPENYSAVFPPDKTLSRCDRTGLPGVYAP</sequence>
<keyword evidence="3" id="KW-0539">Nucleus</keyword>
<evidence type="ECO:0000256" key="5">
    <source>
        <dbReference type="SAM" id="MobiDB-lite"/>
    </source>
</evidence>
<dbReference type="GO" id="GO:0003700">
    <property type="term" value="F:DNA-binding transcription factor activity"/>
    <property type="evidence" value="ECO:0007669"/>
    <property type="project" value="InterPro"/>
</dbReference>
<gene>
    <name evidence="7" type="ORF">C6P46_001927</name>
</gene>
<comment type="caution">
    <text evidence="7">The sequence shown here is derived from an EMBL/GenBank/DDBJ whole genome shotgun (WGS) entry which is preliminary data.</text>
</comment>
<dbReference type="PANTHER" id="PTHR10015">
    <property type="entry name" value="HEAT SHOCK TRANSCRIPTION FACTOR"/>
    <property type="match status" value="1"/>
</dbReference>
<feature type="region of interest" description="Disordered" evidence="5">
    <location>
        <begin position="65"/>
        <end position="93"/>
    </location>
</feature>
<dbReference type="Proteomes" id="UP000777482">
    <property type="component" value="Unassembled WGS sequence"/>
</dbReference>
<dbReference type="GO" id="GO:0043565">
    <property type="term" value="F:sequence-specific DNA binding"/>
    <property type="evidence" value="ECO:0007669"/>
    <property type="project" value="InterPro"/>
</dbReference>
<dbReference type="EMBL" id="PUHQ01000016">
    <property type="protein sequence ID" value="KAG0664066.1"/>
    <property type="molecule type" value="Genomic_DNA"/>
</dbReference>
<keyword evidence="2" id="KW-0238">DNA-binding</keyword>
<name>A0A9P7B860_RHOMI</name>
<dbReference type="GO" id="GO:0005634">
    <property type="term" value="C:nucleus"/>
    <property type="evidence" value="ECO:0007669"/>
    <property type="project" value="UniProtKB-SubCell"/>
</dbReference>
<dbReference type="InterPro" id="IPR036388">
    <property type="entry name" value="WH-like_DNA-bd_sf"/>
</dbReference>
<keyword evidence="8" id="KW-1185">Reference proteome</keyword>
<dbReference type="SMART" id="SM00415">
    <property type="entry name" value="HSF"/>
    <property type="match status" value="1"/>
</dbReference>
<feature type="region of interest" description="Disordered" evidence="5">
    <location>
        <begin position="269"/>
        <end position="291"/>
    </location>
</feature>
<accession>A0A9P7B860</accession>
<organism evidence="7 8">
    <name type="scientific">Rhodotorula mucilaginosa</name>
    <name type="common">Yeast</name>
    <name type="synonym">Rhodotorula rubra</name>
    <dbReference type="NCBI Taxonomy" id="5537"/>
    <lineage>
        <taxon>Eukaryota</taxon>
        <taxon>Fungi</taxon>
        <taxon>Dikarya</taxon>
        <taxon>Basidiomycota</taxon>
        <taxon>Pucciniomycotina</taxon>
        <taxon>Microbotryomycetes</taxon>
        <taxon>Sporidiobolales</taxon>
        <taxon>Sporidiobolaceae</taxon>
        <taxon>Rhodotorula</taxon>
    </lineage>
</organism>
<comment type="subcellular location">
    <subcellularLocation>
        <location evidence="1">Nucleus</location>
    </subcellularLocation>
</comment>
<evidence type="ECO:0000313" key="8">
    <source>
        <dbReference type="Proteomes" id="UP000777482"/>
    </source>
</evidence>
<feature type="compositionally biased region" description="Low complexity" evidence="5">
    <location>
        <begin position="340"/>
        <end position="364"/>
    </location>
</feature>
<evidence type="ECO:0000313" key="7">
    <source>
        <dbReference type="EMBL" id="KAG0664066.1"/>
    </source>
</evidence>
<evidence type="ECO:0000256" key="2">
    <source>
        <dbReference type="ARBA" id="ARBA00023125"/>
    </source>
</evidence>
<feature type="compositionally biased region" description="Basic and acidic residues" evidence="5">
    <location>
        <begin position="279"/>
        <end position="290"/>
    </location>
</feature>
<feature type="compositionally biased region" description="Basic and acidic residues" evidence="5">
    <location>
        <begin position="16"/>
        <end position="27"/>
    </location>
</feature>
<evidence type="ECO:0000256" key="3">
    <source>
        <dbReference type="ARBA" id="ARBA00023242"/>
    </source>
</evidence>
<dbReference type="AlphaFoldDB" id="A0A9P7B860"/>
<feature type="compositionally biased region" description="Basic residues" evidence="5">
    <location>
        <begin position="269"/>
        <end position="278"/>
    </location>
</feature>
<dbReference type="OrthoDB" id="60033at2759"/>